<name>A0AC61NBD1_9BACT</name>
<dbReference type="Proteomes" id="UP000826212">
    <property type="component" value="Chromosome"/>
</dbReference>
<gene>
    <name evidence="1" type="primary">ovoA</name>
    <name evidence="1" type="ORF">K4L44_09270</name>
</gene>
<evidence type="ECO:0000313" key="1">
    <source>
        <dbReference type="EMBL" id="QZE12778.1"/>
    </source>
</evidence>
<organism evidence="1 2">
    <name type="scientific">Halosquirtibacter laminarini</name>
    <dbReference type="NCBI Taxonomy" id="3374600"/>
    <lineage>
        <taxon>Bacteria</taxon>
        <taxon>Pseudomonadati</taxon>
        <taxon>Bacteroidota</taxon>
        <taxon>Bacteroidia</taxon>
        <taxon>Marinilabiliales</taxon>
        <taxon>Prolixibacteraceae</taxon>
        <taxon>Halosquirtibacter</taxon>
    </lineage>
</organism>
<protein>
    <submittedName>
        <fullName evidence="1">5-histidylcysteine sulfoxide synthase</fullName>
    </submittedName>
</protein>
<proteinExistence type="predicted"/>
<sequence length="665" mass="77524">MMKSLLTQGALKTVTLDGGDITKKREDILSYLDQAIISEETLYSCITDSLGFYKRADPLRHPLIFYYGHTACFFINKLFAAGIIEERLNRNFESIFAVGVDEMSWDDLDSKHYDWPPIGEVKQYRKQVFDLVREKIQTMNFTLPITWDSQMWIILMGIEHLRIHIETSSVLIRQLSLDYLSPISYWRNAPTSGFPPVNSMLDVNGGEVTLGKPSDYPTYGWDNEYGTKQEVVSDFKASKYLCSNAEYLAFVLDRGYSSAEYWSEEGWNWVLYTRCTSPRFWSLKSNKWRLRLLFEEIEMPWDWPVEVNCLEAEAFCRWKRAKEGVDYRLPSEAEWEKLYLQCNIPDVMDMGGDFANIGLDMYQSPCPINHFEFSDFYDVIGNVWQWTRTPIDGYEGFKVHPIYDDFSVPTFDQKHNLFKGGSWISTGNEATRYARYAFRRHFYQHAGFRYVVGTVETENDSQQMIYDRDVIDKIALEWFDTSRNMERDLADLAASLFKDPQAQKVLDVGCSTGKSSFELMRHFTNVQAADRTARLIGCGVAMQTHGRIVFCDDQIKEVVLEDYFDPDYSKNGAFFQIDFMNMKPFFNDYHLIVVSNYDMQVSYEALMEQLTDRLNPSGWIVLVHQGDEDYHKTVSAIQERCINLEFVRATTSETNYPITIWRLSE</sequence>
<reference evidence="1" key="1">
    <citation type="submission" date="2021-08" db="EMBL/GenBank/DDBJ databases">
        <title>Novel anaerobic bacterium isolated from sea squirt in East Sea, Republic of Korea.</title>
        <authorList>
            <person name="Nguyen T.H."/>
            <person name="Li Z."/>
            <person name="Lee Y.-J."/>
            <person name="Ko J."/>
            <person name="Kim S.-G."/>
        </authorList>
    </citation>
    <scope>NUCLEOTIDE SEQUENCE</scope>
    <source>
        <strain evidence="1">KCTC 25031</strain>
    </source>
</reference>
<evidence type="ECO:0000313" key="2">
    <source>
        <dbReference type="Proteomes" id="UP000826212"/>
    </source>
</evidence>
<dbReference type="EMBL" id="CP081303">
    <property type="protein sequence ID" value="QZE12778.1"/>
    <property type="molecule type" value="Genomic_DNA"/>
</dbReference>
<accession>A0AC61NBD1</accession>
<keyword evidence="2" id="KW-1185">Reference proteome</keyword>